<keyword evidence="3 6" id="KW-0521">NADP</keyword>
<accession>A0AB35BXE4</accession>
<dbReference type="GO" id="GO:0051287">
    <property type="term" value="F:NAD binding"/>
    <property type="evidence" value="ECO:0007669"/>
    <property type="project" value="UniProtKB-UniRule"/>
</dbReference>
<evidence type="ECO:0000256" key="4">
    <source>
        <dbReference type="ARBA" id="ARBA00023002"/>
    </source>
</evidence>
<dbReference type="InterPro" id="IPR005106">
    <property type="entry name" value="Asp/hSer_DH_NAD-bd"/>
</dbReference>
<dbReference type="Pfam" id="PF01958">
    <property type="entry name" value="Asp_DH_C"/>
    <property type="match status" value="1"/>
</dbReference>
<comment type="miscellaneous">
    <text evidence="6">The iminoaspartate product is unstable in aqueous solution and can decompose to oxaloacetate and ammonia.</text>
</comment>
<keyword evidence="4 6" id="KW-0560">Oxidoreductase</keyword>
<dbReference type="Proteomes" id="UP000680020">
    <property type="component" value="Unassembled WGS sequence"/>
</dbReference>
<gene>
    <name evidence="6" type="primary">nadX</name>
    <name evidence="9" type="ORF">J7561_04090</name>
</gene>
<feature type="active site" evidence="6">
    <location>
        <position position="215"/>
    </location>
</feature>
<dbReference type="SUPFAM" id="SSF51735">
    <property type="entry name" value="NAD(P)-binding Rossmann-fold domains"/>
    <property type="match status" value="1"/>
</dbReference>
<comment type="catalytic activity">
    <reaction evidence="6">
        <text>L-aspartate + NADP(+) + H2O = oxaloacetate + NH4(+) + NADPH + H(+)</text>
        <dbReference type="Rhea" id="RHEA:11784"/>
        <dbReference type="ChEBI" id="CHEBI:15377"/>
        <dbReference type="ChEBI" id="CHEBI:15378"/>
        <dbReference type="ChEBI" id="CHEBI:16452"/>
        <dbReference type="ChEBI" id="CHEBI:28938"/>
        <dbReference type="ChEBI" id="CHEBI:29991"/>
        <dbReference type="ChEBI" id="CHEBI:57783"/>
        <dbReference type="ChEBI" id="CHEBI:58349"/>
        <dbReference type="EC" id="1.4.1.21"/>
    </reaction>
</comment>
<dbReference type="AlphaFoldDB" id="A0AB35BXE4"/>
<dbReference type="Gene3D" id="3.30.360.10">
    <property type="entry name" value="Dihydrodipicolinate Reductase, domain 2"/>
    <property type="match status" value="1"/>
</dbReference>
<dbReference type="GO" id="GO:0033735">
    <property type="term" value="F:aspartate dehydrogenase [NAD(P)+] activity"/>
    <property type="evidence" value="ECO:0007669"/>
    <property type="project" value="UniProtKB-EC"/>
</dbReference>
<dbReference type="PANTHER" id="PTHR31873">
    <property type="entry name" value="L-ASPARTATE DEHYDROGENASE-RELATED"/>
    <property type="match status" value="1"/>
</dbReference>
<comment type="pathway">
    <text evidence="6">Cofactor biosynthesis; NAD(+) biosynthesis; iminoaspartate from L-aspartate (dehydrogenase route): step 1/1.</text>
</comment>
<evidence type="ECO:0000313" key="9">
    <source>
        <dbReference type="EMBL" id="MBS7824381.1"/>
    </source>
</evidence>
<dbReference type="InterPro" id="IPR020626">
    <property type="entry name" value="Asp_DH_prok"/>
</dbReference>
<dbReference type="Gene3D" id="3.40.50.720">
    <property type="entry name" value="NAD(P)-binding Rossmann-like Domain"/>
    <property type="match status" value="1"/>
</dbReference>
<dbReference type="SUPFAM" id="SSF55347">
    <property type="entry name" value="Glyceraldehyde-3-phosphate dehydrogenase-like, C-terminal domain"/>
    <property type="match status" value="1"/>
</dbReference>
<feature type="binding site" evidence="6">
    <location>
        <position position="185"/>
    </location>
    <ligand>
        <name>NAD(+)</name>
        <dbReference type="ChEBI" id="CHEBI:57540"/>
    </ligand>
</feature>
<proteinExistence type="inferred from homology"/>
<dbReference type="GO" id="GO:0009435">
    <property type="term" value="P:NAD+ biosynthetic process"/>
    <property type="evidence" value="ECO:0007669"/>
    <property type="project" value="UniProtKB-UniRule"/>
</dbReference>
<dbReference type="InterPro" id="IPR036291">
    <property type="entry name" value="NAD(P)-bd_dom_sf"/>
</dbReference>
<dbReference type="InterPro" id="IPR011182">
    <property type="entry name" value="L-Asp_DH"/>
</dbReference>
<protein>
    <recommendedName>
        <fullName evidence="6">L-aspartate dehydrogenase</fullName>
        <ecNumber evidence="6">1.4.1.21</ecNumber>
    </recommendedName>
</protein>
<evidence type="ECO:0000313" key="10">
    <source>
        <dbReference type="Proteomes" id="UP000680020"/>
    </source>
</evidence>
<organism evidence="9 10">
    <name type="scientific">Wohlfahrtiimonas chitiniclastica</name>
    <dbReference type="NCBI Taxonomy" id="400946"/>
    <lineage>
        <taxon>Bacteria</taxon>
        <taxon>Pseudomonadati</taxon>
        <taxon>Pseudomonadota</taxon>
        <taxon>Gammaproteobacteria</taxon>
        <taxon>Cardiobacteriales</taxon>
        <taxon>Ignatzschineriaceae</taxon>
        <taxon>Wohlfahrtiimonas</taxon>
    </lineage>
</organism>
<dbReference type="EC" id="1.4.1.21" evidence="6"/>
<dbReference type="RefSeq" id="WP_213403604.1">
    <property type="nucleotide sequence ID" value="NZ_JAGIBT010000008.1"/>
</dbReference>
<evidence type="ECO:0000259" key="8">
    <source>
        <dbReference type="Pfam" id="PF03447"/>
    </source>
</evidence>
<dbReference type="PIRSF" id="PIRSF005227">
    <property type="entry name" value="Asp_dh_NAD_syn"/>
    <property type="match status" value="1"/>
</dbReference>
<dbReference type="NCBIfam" id="NF009827">
    <property type="entry name" value="PRK13303.1-2"/>
    <property type="match status" value="1"/>
</dbReference>
<evidence type="ECO:0000256" key="2">
    <source>
        <dbReference type="ARBA" id="ARBA00022642"/>
    </source>
</evidence>
<dbReference type="GO" id="GO:0050661">
    <property type="term" value="F:NADP binding"/>
    <property type="evidence" value="ECO:0007669"/>
    <property type="project" value="UniProtKB-UniRule"/>
</dbReference>
<feature type="domain" description="Aspartate/homoserine dehydrogenase NAD-binding" evidence="8">
    <location>
        <begin position="16"/>
        <end position="114"/>
    </location>
</feature>
<comment type="caution">
    <text evidence="9">The sequence shown here is derived from an EMBL/GenBank/DDBJ whole genome shotgun (WGS) entry which is preliminary data.</text>
</comment>
<comment type="similarity">
    <text evidence="1 6">Belongs to the L-aspartate dehydrogenase family.</text>
</comment>
<dbReference type="InterPro" id="IPR002811">
    <property type="entry name" value="Asp_DH"/>
</dbReference>
<dbReference type="EMBL" id="JAGIBU010000002">
    <property type="protein sequence ID" value="MBS7824381.1"/>
    <property type="molecule type" value="Genomic_DNA"/>
</dbReference>
<feature type="binding site" evidence="6">
    <location>
        <position position="119"/>
    </location>
    <ligand>
        <name>NAD(+)</name>
        <dbReference type="ChEBI" id="CHEBI:57540"/>
    </ligand>
</feature>
<evidence type="ECO:0000256" key="3">
    <source>
        <dbReference type="ARBA" id="ARBA00022857"/>
    </source>
</evidence>
<dbReference type="Pfam" id="PF03447">
    <property type="entry name" value="NAD_binding_3"/>
    <property type="match status" value="1"/>
</dbReference>
<dbReference type="NCBIfam" id="NF009828">
    <property type="entry name" value="PRK13303.1-3"/>
    <property type="match status" value="1"/>
</dbReference>
<comment type="catalytic activity">
    <reaction evidence="6">
        <text>L-aspartate + NAD(+) + H2O = oxaloacetate + NH4(+) + NADH + H(+)</text>
        <dbReference type="Rhea" id="RHEA:11788"/>
        <dbReference type="ChEBI" id="CHEBI:15377"/>
        <dbReference type="ChEBI" id="CHEBI:15378"/>
        <dbReference type="ChEBI" id="CHEBI:16452"/>
        <dbReference type="ChEBI" id="CHEBI:28938"/>
        <dbReference type="ChEBI" id="CHEBI:29991"/>
        <dbReference type="ChEBI" id="CHEBI:57540"/>
        <dbReference type="ChEBI" id="CHEBI:57945"/>
        <dbReference type="EC" id="1.4.1.21"/>
    </reaction>
</comment>
<dbReference type="PANTHER" id="PTHR31873:SF6">
    <property type="entry name" value="ASPARTATE DEHYDROGENASE DOMAIN-CONTAINING PROTEIN"/>
    <property type="match status" value="1"/>
</dbReference>
<dbReference type="GO" id="GO:0016639">
    <property type="term" value="F:oxidoreductase activity, acting on the CH-NH2 group of donors, NAD or NADP as acceptor"/>
    <property type="evidence" value="ECO:0007669"/>
    <property type="project" value="UniProtKB-UniRule"/>
</dbReference>
<comment type="function">
    <text evidence="6">Specifically catalyzes the NAD or NADP-dependent dehydrogenation of L-aspartate to iminoaspartate.</text>
</comment>
<dbReference type="HAMAP" id="MF_01265">
    <property type="entry name" value="NadX"/>
    <property type="match status" value="1"/>
</dbReference>
<sequence length="263" mass="27973">MQILMVGYGAMAKVVMQALPKEIAIRWLVVREGKVQAVQHEVGSSIQVVSKIDDIQGTPDAVIEVAGQSALQMHLPKAIAFGVPIGIISVGAFADDQWHQSMMISARAHGSRLHILSGAIAGVDALSAAKHAGLDEVIYQGKKPPAGWQGSHAEHLVNLSELTEVVTFYRGTAREAAQLFPANTNVAATLALAGIGMDQTTVELTADPNIGRNQHQVKARGAFGQLELVIEGDPLKDNPKTSQLAAMSVVRFCHDLINPMVIA</sequence>
<keyword evidence="5 6" id="KW-0520">NAD</keyword>
<keyword evidence="2 6" id="KW-0662">Pyridine nucleotide biosynthesis</keyword>
<feature type="domain" description="Aspartate dehydrogenase" evidence="7">
    <location>
        <begin position="163"/>
        <end position="250"/>
    </location>
</feature>
<reference evidence="9" key="1">
    <citation type="submission" date="2021-03" db="EMBL/GenBank/DDBJ databases">
        <title>Identification and antibiotic profiling of Wohlfahrtiimonas chitiniclastica, an underestimated human pathogen.</title>
        <authorList>
            <person name="Kopf A."/>
            <person name="Bunk B."/>
            <person name="Coldewey S."/>
            <person name="Gunzer F."/>
            <person name="Riedel T."/>
            <person name="Schroettner P."/>
        </authorList>
    </citation>
    <scope>NUCLEOTIDE SEQUENCE</scope>
    <source>
        <strain evidence="9">DSM 100917</strain>
    </source>
</reference>
<evidence type="ECO:0000256" key="1">
    <source>
        <dbReference type="ARBA" id="ARBA00008331"/>
    </source>
</evidence>
<evidence type="ECO:0000259" key="7">
    <source>
        <dbReference type="Pfam" id="PF01958"/>
    </source>
</evidence>
<evidence type="ECO:0000256" key="5">
    <source>
        <dbReference type="ARBA" id="ARBA00023027"/>
    </source>
</evidence>
<name>A0AB35BXE4_9GAMM</name>
<evidence type="ECO:0000256" key="6">
    <source>
        <dbReference type="HAMAP-Rule" id="MF_01265"/>
    </source>
</evidence>